<protein>
    <recommendedName>
        <fullName evidence="4">Mannosylglycerate hydrolase MGH1-like glycoside hydrolase domain-containing protein</fullName>
    </recommendedName>
</protein>
<dbReference type="Proteomes" id="UP000261166">
    <property type="component" value="Unassembled WGS sequence"/>
</dbReference>
<comment type="similarity">
    <text evidence="1">Belongs to the glycosyl hydrolase 63 family.</text>
</comment>
<keyword evidence="7" id="KW-1185">Reference proteome</keyword>
<proteinExistence type="inferred from homology"/>
<dbReference type="AlphaFoldDB" id="A0A3E3IWS9"/>
<accession>A0A3E3IWS9</accession>
<dbReference type="InterPro" id="IPR054491">
    <property type="entry name" value="MGH1-like_GH"/>
</dbReference>
<comment type="caution">
    <text evidence="6">The sequence shown here is derived from an EMBL/GenBank/DDBJ whole genome shotgun (WGS) entry which is preliminary data.</text>
</comment>
<dbReference type="GeneID" id="97987736"/>
<dbReference type="EMBL" id="QVLV01000008">
    <property type="protein sequence ID" value="RGE59695.1"/>
    <property type="molecule type" value="Genomic_DNA"/>
</dbReference>
<feature type="domain" description="Mannosylglycerate hydrolase MGH1-like glycoside hydrolase" evidence="4">
    <location>
        <begin position="245"/>
        <end position="550"/>
    </location>
</feature>
<gene>
    <name evidence="6" type="ORF">DWY69_13140</name>
    <name evidence="5" type="ORF">DXC51_12850</name>
</gene>
<dbReference type="PANTHER" id="PTHR10412:SF11">
    <property type="entry name" value="MANNOSYL-OLIGOSACCHARIDE GLUCOSIDASE"/>
    <property type="match status" value="1"/>
</dbReference>
<evidence type="ECO:0000313" key="8">
    <source>
        <dbReference type="Proteomes" id="UP000261166"/>
    </source>
</evidence>
<evidence type="ECO:0000259" key="4">
    <source>
        <dbReference type="Pfam" id="PF22422"/>
    </source>
</evidence>
<dbReference type="GO" id="GO:0006487">
    <property type="term" value="P:protein N-linked glycosylation"/>
    <property type="evidence" value="ECO:0007669"/>
    <property type="project" value="TreeGrafter"/>
</dbReference>
<evidence type="ECO:0000256" key="2">
    <source>
        <dbReference type="ARBA" id="ARBA00022801"/>
    </source>
</evidence>
<evidence type="ECO:0000313" key="5">
    <source>
        <dbReference type="EMBL" id="RGE59695.1"/>
    </source>
</evidence>
<evidence type="ECO:0000256" key="3">
    <source>
        <dbReference type="ARBA" id="ARBA00023295"/>
    </source>
</evidence>
<dbReference type="RefSeq" id="WP_021639069.1">
    <property type="nucleotide sequence ID" value="NZ_CALBAU010000198.1"/>
</dbReference>
<sequence length="568" mass="66583">MEYGLEKIPFSRYGSYFAVSINQEDGCLYLRDLHGGDETCSDIYEMRFPEIGERQRFIRTESELMWFREGQAECWLKICMDRDGRVHFLADGLVLELHARGGRYDTLVPLDERRMEHHFYKKQRKFLFTCLQGRITQTQQWDVVGSRDAVISVCGKNAEGAPLRTHCVLESYRCVGTKQEYPSYEEAHKETKEAFDAWERQFRGPNRVFEESRRLAAYLTWANFVPANGFLTHDAMYMSKNWMFNIWSWDNCFGGIALSRVQPKLAWGQLKIFMDNQDSCGVYADYINEAGASFNCTKPPIHAWAFQKMSAQNAFFLQKEIQEEAYESFCRVTDYWLCCRRTPGAVMPVYFHGNDSGWDNASVFHRGFPVESPDLSAFLIYQMDVLSRMAQELHRPEESAAWKKKADEMYGRFFERFFINGRLCAWYTPERQQIMEGDSLLMYMPLQIAYRMEKKTADELVRQMLERFETPYGLATENPRSEYYKTGGYWLGPVWAPVMYLMIDALRDNGYEQEARRLAEKFCRVTQIGLMSENYDPFTGDGYDDPAFSWPSCVLLQLLWEYPDLGEE</sequence>
<reference evidence="6 8" key="1">
    <citation type="submission" date="2018-08" db="EMBL/GenBank/DDBJ databases">
        <title>A genome reference for cultivated species of the human gut microbiota.</title>
        <authorList>
            <person name="Zou Y."/>
            <person name="Xue W."/>
            <person name="Luo G."/>
        </authorList>
    </citation>
    <scope>NUCLEOTIDE SEQUENCE [LARGE SCALE GENOMIC DNA]</scope>
    <source>
        <strain evidence="6 8">AF26-4BH</strain>
        <strain evidence="5">TF05-5AC</strain>
    </source>
</reference>
<keyword evidence="2" id="KW-0378">Hydrolase</keyword>
<dbReference type="GO" id="GO:0009311">
    <property type="term" value="P:oligosaccharide metabolic process"/>
    <property type="evidence" value="ECO:0007669"/>
    <property type="project" value="InterPro"/>
</dbReference>
<dbReference type="Gene3D" id="1.50.10.10">
    <property type="match status" value="1"/>
</dbReference>
<dbReference type="EMBL" id="QVLU01000010">
    <property type="protein sequence ID" value="RGE71538.1"/>
    <property type="molecule type" value="Genomic_DNA"/>
</dbReference>
<dbReference type="InterPro" id="IPR008928">
    <property type="entry name" value="6-hairpin_glycosidase_sf"/>
</dbReference>
<evidence type="ECO:0000256" key="1">
    <source>
        <dbReference type="ARBA" id="ARBA00010833"/>
    </source>
</evidence>
<dbReference type="GO" id="GO:0004573">
    <property type="term" value="F:Glc3Man9GlcNAc2 oligosaccharide glucosidase activity"/>
    <property type="evidence" value="ECO:0007669"/>
    <property type="project" value="InterPro"/>
</dbReference>
<dbReference type="Pfam" id="PF22422">
    <property type="entry name" value="MGH1-like_GH"/>
    <property type="match status" value="1"/>
</dbReference>
<dbReference type="InterPro" id="IPR012341">
    <property type="entry name" value="6hp_glycosidase-like_sf"/>
</dbReference>
<dbReference type="OrthoDB" id="9798687at2"/>
<dbReference type="InterPro" id="IPR004888">
    <property type="entry name" value="Glycoside_hydrolase_63"/>
</dbReference>
<dbReference type="PANTHER" id="PTHR10412">
    <property type="entry name" value="MANNOSYL-OLIGOSACCHARIDE GLUCOSIDASE"/>
    <property type="match status" value="1"/>
</dbReference>
<dbReference type="Proteomes" id="UP000260812">
    <property type="component" value="Unassembled WGS sequence"/>
</dbReference>
<organism evidence="6 8">
    <name type="scientific">Eisenbergiella massiliensis</name>
    <dbReference type="NCBI Taxonomy" id="1720294"/>
    <lineage>
        <taxon>Bacteria</taxon>
        <taxon>Bacillati</taxon>
        <taxon>Bacillota</taxon>
        <taxon>Clostridia</taxon>
        <taxon>Lachnospirales</taxon>
        <taxon>Lachnospiraceae</taxon>
        <taxon>Eisenbergiella</taxon>
    </lineage>
</organism>
<keyword evidence="3" id="KW-0326">Glycosidase</keyword>
<name>A0A3E3IWS9_9FIRM</name>
<evidence type="ECO:0000313" key="6">
    <source>
        <dbReference type="EMBL" id="RGE71538.1"/>
    </source>
</evidence>
<dbReference type="SUPFAM" id="SSF48208">
    <property type="entry name" value="Six-hairpin glycosidases"/>
    <property type="match status" value="1"/>
</dbReference>
<evidence type="ECO:0000313" key="7">
    <source>
        <dbReference type="Proteomes" id="UP000260812"/>
    </source>
</evidence>